<dbReference type="Pfam" id="PF01493">
    <property type="entry name" value="GXGXG"/>
    <property type="match status" value="1"/>
</dbReference>
<dbReference type="CDD" id="cd02808">
    <property type="entry name" value="GltS_FMN"/>
    <property type="match status" value="1"/>
</dbReference>
<dbReference type="InterPro" id="IPR006982">
    <property type="entry name" value="Glu_synth_centr_N"/>
</dbReference>
<evidence type="ECO:0000256" key="4">
    <source>
        <dbReference type="ARBA" id="ARBA00022605"/>
    </source>
</evidence>
<dbReference type="PROSITE" id="PS50020">
    <property type="entry name" value="WW_DOMAIN_2"/>
    <property type="match status" value="1"/>
</dbReference>
<proteinExistence type="inferred from homology"/>
<keyword evidence="10" id="KW-0408">Iron</keyword>
<evidence type="ECO:0000256" key="13">
    <source>
        <dbReference type="ARBA" id="ARBA00023291"/>
    </source>
</evidence>
<evidence type="ECO:0000256" key="14">
    <source>
        <dbReference type="ARBA" id="ARBA00029440"/>
    </source>
</evidence>
<dbReference type="SUPFAM" id="SSF69336">
    <property type="entry name" value="Alpha subunit of glutamate synthase, C-terminal domain"/>
    <property type="match status" value="1"/>
</dbReference>
<dbReference type="Pfam" id="PF00310">
    <property type="entry name" value="GATase_2"/>
    <property type="match status" value="1"/>
</dbReference>
<protein>
    <submittedName>
        <fullName evidence="17">Glutamate synthase large subunit</fullName>
        <ecNumber evidence="17">1.4.1.13</ecNumber>
    </submittedName>
</protein>
<dbReference type="SUPFAM" id="SSF56235">
    <property type="entry name" value="N-terminal nucleophile aminohydrolases (Ntn hydrolases)"/>
    <property type="match status" value="1"/>
</dbReference>
<accession>A0ABN9NJC6</accession>
<dbReference type="InterPro" id="IPR036485">
    <property type="entry name" value="Glu_synth_asu_C_sf"/>
</dbReference>
<evidence type="ECO:0000256" key="8">
    <source>
        <dbReference type="ARBA" id="ARBA00022962"/>
    </source>
</evidence>
<dbReference type="CDD" id="cd00982">
    <property type="entry name" value="gltB_C"/>
    <property type="match status" value="1"/>
</dbReference>
<evidence type="ECO:0000313" key="18">
    <source>
        <dbReference type="Proteomes" id="UP001190336"/>
    </source>
</evidence>
<dbReference type="InterPro" id="IPR029055">
    <property type="entry name" value="Ntn_hydrolases_N"/>
</dbReference>
<evidence type="ECO:0000256" key="2">
    <source>
        <dbReference type="ARBA" id="ARBA00001927"/>
    </source>
</evidence>
<keyword evidence="11" id="KW-0411">Iron-sulfur</keyword>
<dbReference type="Pfam" id="PF01645">
    <property type="entry name" value="Glu_synthase"/>
    <property type="match status" value="1"/>
</dbReference>
<dbReference type="Gene3D" id="2.160.20.60">
    <property type="entry name" value="Glutamate synthase, alpha subunit, C-terminal domain"/>
    <property type="match status" value="1"/>
</dbReference>
<evidence type="ECO:0000256" key="11">
    <source>
        <dbReference type="ARBA" id="ARBA00023014"/>
    </source>
</evidence>
<dbReference type="Pfam" id="PF04898">
    <property type="entry name" value="Glu_syn_central"/>
    <property type="match status" value="1"/>
</dbReference>
<keyword evidence="7" id="KW-0479">Metal-binding</keyword>
<dbReference type="PANTHER" id="PTHR11938">
    <property type="entry name" value="FAD NADPH DEHYDROGENASE/OXIDOREDUCTASE"/>
    <property type="match status" value="1"/>
</dbReference>
<dbReference type="SUPFAM" id="SSF51395">
    <property type="entry name" value="FMN-linked oxidoreductases"/>
    <property type="match status" value="1"/>
</dbReference>
<evidence type="ECO:0000256" key="7">
    <source>
        <dbReference type="ARBA" id="ARBA00022723"/>
    </source>
</evidence>
<evidence type="ECO:0000256" key="5">
    <source>
        <dbReference type="ARBA" id="ARBA00022630"/>
    </source>
</evidence>
<keyword evidence="9 17" id="KW-0560">Oxidoreductase</keyword>
<dbReference type="EMBL" id="OY726394">
    <property type="protein sequence ID" value="CAJ1505941.1"/>
    <property type="molecule type" value="Genomic_DNA"/>
</dbReference>
<dbReference type="InterPro" id="IPR002932">
    <property type="entry name" value="Glu_synthdom"/>
</dbReference>
<dbReference type="InterPro" id="IPR002489">
    <property type="entry name" value="Glu_synth_asu_C"/>
</dbReference>
<keyword evidence="5" id="KW-0285">Flavoprotein</keyword>
<dbReference type="Gene3D" id="3.60.20.10">
    <property type="entry name" value="Glutamine Phosphoribosylpyrophosphate, subunit 1, domain 1"/>
    <property type="match status" value="1"/>
</dbReference>
<evidence type="ECO:0000256" key="12">
    <source>
        <dbReference type="ARBA" id="ARBA00023164"/>
    </source>
</evidence>
<comment type="pathway">
    <text evidence="14">Amino-acid biosynthesis.</text>
</comment>
<organism evidence="17 18">
    <name type="scientific">[Mycobacterium] kokjensenii</name>
    <dbReference type="NCBI Taxonomy" id="3064287"/>
    <lineage>
        <taxon>Bacteria</taxon>
        <taxon>Bacillati</taxon>
        <taxon>Actinomycetota</taxon>
        <taxon>Actinomycetes</taxon>
        <taxon>Mycobacteriales</taxon>
        <taxon>Mycobacteriaceae</taxon>
        <taxon>Mycolicibacter</taxon>
    </lineage>
</organism>
<feature type="domain" description="Glutamine amidotransferase type-2" evidence="16">
    <location>
        <begin position="18"/>
        <end position="415"/>
    </location>
</feature>
<dbReference type="InterPro" id="IPR013785">
    <property type="entry name" value="Aldolase_TIM"/>
</dbReference>
<keyword evidence="4" id="KW-0028">Amino-acid biosynthesis</keyword>
<comment type="similarity">
    <text evidence="3">Belongs to the glutamate synthase family.</text>
</comment>
<evidence type="ECO:0000256" key="6">
    <source>
        <dbReference type="ARBA" id="ARBA00022643"/>
    </source>
</evidence>
<keyword evidence="6" id="KW-0288">FMN</keyword>
<name>A0ABN9NJC6_9MYCO</name>
<keyword evidence="8" id="KW-0315">Glutamine amidotransferase</keyword>
<dbReference type="Gene3D" id="3.20.20.70">
    <property type="entry name" value="Aldolase class I"/>
    <property type="match status" value="2"/>
</dbReference>
<dbReference type="GO" id="GO:0004355">
    <property type="term" value="F:glutamate synthase (NADPH) activity"/>
    <property type="evidence" value="ECO:0007669"/>
    <property type="project" value="UniProtKB-EC"/>
</dbReference>
<dbReference type="InterPro" id="IPR001202">
    <property type="entry name" value="WW_dom"/>
</dbReference>
<feature type="domain" description="WW" evidence="15">
    <location>
        <begin position="316"/>
        <end position="351"/>
    </location>
</feature>
<comment type="cofactor">
    <cofactor evidence="2">
        <name>[3Fe-4S] cluster</name>
        <dbReference type="ChEBI" id="CHEBI:21137"/>
    </cofactor>
</comment>
<comment type="cofactor">
    <cofactor evidence="1">
        <name>FMN</name>
        <dbReference type="ChEBI" id="CHEBI:58210"/>
    </cofactor>
</comment>
<sequence length="1530" mass="164485">MTPGRVGLYNPAFEHGACGVAMVVDIHGRRSRDIVDKSITALINLEHRGAAGAEPNSGDGAGILIQVPDGFLRAVTDFDLPPEGCYATGIAFLPQSARESAAACAGVEKIVEAEGLQVLGWREVPIDDSSLGALSRDAMPGFRQLFIGGASGMALERRAYVVRKRAEHELGSKGPGQDGPGRETVYFPSLSGKTMVYKGMLTTPQLKAFYPDLADERMCSALGIVHSRFSTNTFPSWPLAHPFRRIAHNGEINTVTGNENWMRAREALLGTEVFGPGAADKLFPICTPGASDTARFDEVLELLHLGGRSLPHAVLMMIPEAWERHESMDAPTRAFYEYHDSLMEPWDGPASMTFTDGTVVGAVLDRNGLRPSRIWVTDDGLVVMASEAGVLDLDPATVVHRQRLQPGRMFLVDTAAGRIVSDREIKSGLAAERPYQDWIDESLIGIDELPPGDAPRMEHHRVLLRQQIFGYTYEELDLVVAPMARTGAEPIGSMGTDTPVAALSARPRLLFDYFQQMFAQVTNPPLDAIREEVITSLQGALGPEGDLLNTGEPTWRQIVLPQPILSNDDLARLRALRPDQRIGSRGPHGLSTAVIGCRYPVAEGGAGLRSALQQICDRASAAIADGASFLVISDRESDESLAPIPSLLAISAVHHHLVAERTRTKVGLVVESGDAREVHHMAALIGFGAAAVNPYMAFESVEDMCGRGLIEGLARDKALANYAKAAAKGVLKVMSKMGISTRASYTGAQLFQPIGVSQDVLDEYFAGLYCPIGGITLDDIAADVAARHALAYLERPEERAHRELPVGGEYQWRREGEYHLFNPETVFKLQHSTRTGQYAVFKEYTALVDDQSERLATLRGLLRFKTGRRPAIPIEEVQPATEIVKRFATGAMSYGSISAEAHETLAIAMNRIGGRSNCGEGGEHAGRFVPDADGSWRRSAIKQVASARFGVTSDYLVNCTDLQIKIAQGAKPGEGGQLPGNKVYPWIAEVRHATPGVGLISPPPHHDIYSIEDLKQLIYDLKNANPVARIHVKLVAENGVGTVAAGVSKAHADVVLISGHDGGTGAAPLTSLKHAGAPWELGLAETQQTLLLNGLRDRIVVQVDGQLKTGRDVVIAALLGAEEFGFATAPLVVSGCIMMRVCHLDTCPVGVATQNPELRSRFSGRPEFVENFFWFIAEEVREYLAALGFRSIDEAVGQVDALDTTLARAHWKAHGLDLTPVLHEPESAFMNQARYCTSGQDHGLDKALDRELIARSRAALDSGARVQFSSPISNVNRTVGTMLGYEVTKAYGAQGLPTDTIDITFTGSAGNSFGAFLPAGITLRVHGDANDYVAKGLSGGRIVVRPPLDAPDGYVAEDNIIGGNVILFGATSGELFLRGVVGERFAVRNSGAHAVVEGVGDHGCEYMTGGKVVVLGPTGRNFAAGMSGGVAYVYDPDRELGGRLNTEMVDLDTFDTFGDDDVSWLREILAAHIAATDSVPAQTILADWARLGTNFVKVMPRDYRRVLAAIAEAEADGTDPEEAIMAAAHG</sequence>
<keyword evidence="13" id="KW-0003">3Fe-4S</keyword>
<evidence type="ECO:0000259" key="15">
    <source>
        <dbReference type="PROSITE" id="PS50020"/>
    </source>
</evidence>
<evidence type="ECO:0000313" key="17">
    <source>
        <dbReference type="EMBL" id="CAJ1505941.1"/>
    </source>
</evidence>
<dbReference type="PROSITE" id="PS51278">
    <property type="entry name" value="GATASE_TYPE_2"/>
    <property type="match status" value="1"/>
</dbReference>
<evidence type="ECO:0000256" key="10">
    <source>
        <dbReference type="ARBA" id="ARBA00023004"/>
    </source>
</evidence>
<keyword evidence="12" id="KW-0314">Glutamate biosynthesis</keyword>
<gene>
    <name evidence="17" type="primary">gltB</name>
    <name evidence="17" type="ORF">MU0083_003821</name>
</gene>
<evidence type="ECO:0000256" key="3">
    <source>
        <dbReference type="ARBA" id="ARBA00009716"/>
    </source>
</evidence>
<dbReference type="InterPro" id="IPR017932">
    <property type="entry name" value="GATase_2_dom"/>
</dbReference>
<dbReference type="CDD" id="cd00713">
    <property type="entry name" value="GltS"/>
    <property type="match status" value="1"/>
</dbReference>
<dbReference type="InterPro" id="IPR050711">
    <property type="entry name" value="ET-N_metabolism_enzyme"/>
</dbReference>
<dbReference type="PANTHER" id="PTHR11938:SF133">
    <property type="entry name" value="GLUTAMATE SYNTHASE (NADH)"/>
    <property type="match status" value="1"/>
</dbReference>
<evidence type="ECO:0000259" key="16">
    <source>
        <dbReference type="PROSITE" id="PS51278"/>
    </source>
</evidence>
<evidence type="ECO:0000256" key="9">
    <source>
        <dbReference type="ARBA" id="ARBA00023002"/>
    </source>
</evidence>
<reference evidence="17 18" key="1">
    <citation type="submission" date="2023-08" db="EMBL/GenBank/DDBJ databases">
        <authorList>
            <person name="Folkvardsen B D."/>
            <person name="Norman A."/>
        </authorList>
    </citation>
    <scope>NUCLEOTIDE SEQUENCE [LARGE SCALE GENOMIC DNA]</scope>
    <source>
        <strain evidence="17 18">Mu0083</strain>
    </source>
</reference>
<keyword evidence="18" id="KW-1185">Reference proteome</keyword>
<dbReference type="EC" id="1.4.1.13" evidence="17"/>
<evidence type="ECO:0000256" key="1">
    <source>
        <dbReference type="ARBA" id="ARBA00001917"/>
    </source>
</evidence>
<dbReference type="Proteomes" id="UP001190336">
    <property type="component" value="Chromosome"/>
</dbReference>
<dbReference type="NCBIfam" id="NF008730">
    <property type="entry name" value="PRK11750.1"/>
    <property type="match status" value="1"/>
</dbReference>
<dbReference type="RefSeq" id="WP_308477423.1">
    <property type="nucleotide sequence ID" value="NZ_OY726394.1"/>
</dbReference>